<proteinExistence type="predicted"/>
<sequence>MISRLSMLLIVVLPGLAFAKIDRVDSGFVATSAKSSPLEYGEERNGKITVDLTKGGFSCEVNGLILKAPELRNISEDNIDNVHFYLENAEECQRNLNVITELIRNKSSVELAYNVRKRAVTYHLDYSEFCNETTCGIDVMDREVIEVSSQFLGYNLQGSSSRTVSYRTVTWPRGACPPWSPDCDL</sequence>
<name>A0ABT6DPB9_9BACT</name>
<reference evidence="1" key="1">
    <citation type="submission" date="2022-08" db="EMBL/GenBank/DDBJ databases">
        <title>Novel Bdellovibrio Species Isolated from Svalbard: Designation Bdellovibrio svalbardensis.</title>
        <authorList>
            <person name="Mitchell R.J."/>
            <person name="Choi S.Y."/>
        </authorList>
    </citation>
    <scope>NUCLEOTIDE SEQUENCE</scope>
    <source>
        <strain evidence="1">PAP01</strain>
    </source>
</reference>
<dbReference type="RefSeq" id="WP_277579153.1">
    <property type="nucleotide sequence ID" value="NZ_JANRMI010000004.1"/>
</dbReference>
<evidence type="ECO:0000313" key="1">
    <source>
        <dbReference type="EMBL" id="MDG0817681.1"/>
    </source>
</evidence>
<evidence type="ECO:0000313" key="2">
    <source>
        <dbReference type="Proteomes" id="UP001152321"/>
    </source>
</evidence>
<protein>
    <recommendedName>
        <fullName evidence="3">Bdellovibrio beta-sandwich domain-containing protein</fullName>
    </recommendedName>
</protein>
<dbReference type="EMBL" id="JANRMI010000004">
    <property type="protein sequence ID" value="MDG0817681.1"/>
    <property type="molecule type" value="Genomic_DNA"/>
</dbReference>
<keyword evidence="2" id="KW-1185">Reference proteome</keyword>
<comment type="caution">
    <text evidence="1">The sequence shown here is derived from an EMBL/GenBank/DDBJ whole genome shotgun (WGS) entry which is preliminary data.</text>
</comment>
<evidence type="ECO:0008006" key="3">
    <source>
        <dbReference type="Google" id="ProtNLM"/>
    </source>
</evidence>
<accession>A0ABT6DPB9</accession>
<gene>
    <name evidence="1" type="ORF">NWE73_14970</name>
</gene>
<organism evidence="1 2">
    <name type="scientific">Bdellovibrio svalbardensis</name>
    <dbReference type="NCBI Taxonomy" id="2972972"/>
    <lineage>
        <taxon>Bacteria</taxon>
        <taxon>Pseudomonadati</taxon>
        <taxon>Bdellovibrionota</taxon>
        <taxon>Bdellovibrionia</taxon>
        <taxon>Bdellovibrionales</taxon>
        <taxon>Pseudobdellovibrionaceae</taxon>
        <taxon>Bdellovibrio</taxon>
    </lineage>
</organism>
<dbReference type="Proteomes" id="UP001152321">
    <property type="component" value="Unassembled WGS sequence"/>
</dbReference>